<keyword evidence="3" id="KW-1185">Reference proteome</keyword>
<dbReference type="AlphaFoldDB" id="A0A438MNG5"/>
<sequence>MSERGSMSVFTVLFSVVVFLLAGLLVDGGAAINARLRAADVAEQAARAGADQIDVDHLRAIGETRLLGDDQVCARADEIVAAQGGDDVTSGECSVGQGQALVTVTVSVRWEAFFLGAIGFPGSEMTGQATAAPEAR</sequence>
<evidence type="ECO:0000313" key="3">
    <source>
        <dbReference type="Proteomes" id="UP000284824"/>
    </source>
</evidence>
<gene>
    <name evidence="2" type="ORF">EDD27_10297</name>
</gene>
<protein>
    <submittedName>
        <fullName evidence="2">Putative Flp pilus-assembly TadE/G-like protein</fullName>
    </submittedName>
</protein>
<dbReference type="Proteomes" id="UP000284824">
    <property type="component" value="Unassembled WGS sequence"/>
</dbReference>
<reference evidence="2 3" key="1">
    <citation type="submission" date="2019-01" db="EMBL/GenBank/DDBJ databases">
        <title>Sequencing the genomes of 1000 actinobacteria strains.</title>
        <authorList>
            <person name="Klenk H.-P."/>
        </authorList>
    </citation>
    <scope>NUCLEOTIDE SEQUENCE [LARGE SCALE GENOMIC DNA]</scope>
    <source>
        <strain evidence="2 3">DSM 43925</strain>
    </source>
</reference>
<proteinExistence type="predicted"/>
<dbReference type="InterPro" id="IPR028087">
    <property type="entry name" value="Tad_N"/>
</dbReference>
<accession>A0A438MNG5</accession>
<comment type="caution">
    <text evidence="2">The sequence shown here is derived from an EMBL/GenBank/DDBJ whole genome shotgun (WGS) entry which is preliminary data.</text>
</comment>
<evidence type="ECO:0000259" key="1">
    <source>
        <dbReference type="Pfam" id="PF13400"/>
    </source>
</evidence>
<evidence type="ECO:0000313" key="2">
    <source>
        <dbReference type="EMBL" id="RVX47367.1"/>
    </source>
</evidence>
<dbReference type="RefSeq" id="WP_241564674.1">
    <property type="nucleotide sequence ID" value="NZ_SAUN01000001.1"/>
</dbReference>
<organism evidence="2 3">
    <name type="scientific">Nonomuraea polychroma</name>
    <dbReference type="NCBI Taxonomy" id="46176"/>
    <lineage>
        <taxon>Bacteria</taxon>
        <taxon>Bacillati</taxon>
        <taxon>Actinomycetota</taxon>
        <taxon>Actinomycetes</taxon>
        <taxon>Streptosporangiales</taxon>
        <taxon>Streptosporangiaceae</taxon>
        <taxon>Nonomuraea</taxon>
    </lineage>
</organism>
<name>A0A438MNG5_9ACTN</name>
<dbReference type="Pfam" id="PF13400">
    <property type="entry name" value="Tad"/>
    <property type="match status" value="1"/>
</dbReference>
<dbReference type="EMBL" id="SAUN01000001">
    <property type="protein sequence ID" value="RVX47367.1"/>
    <property type="molecule type" value="Genomic_DNA"/>
</dbReference>
<feature type="domain" description="Putative Flp pilus-assembly TadG-like N-terminal" evidence="1">
    <location>
        <begin position="5"/>
        <end position="51"/>
    </location>
</feature>